<accession>A0ABV5YCH5</accession>
<dbReference type="RefSeq" id="WP_378198987.1">
    <property type="nucleotide sequence ID" value="NZ_JBHLZP010000058.1"/>
</dbReference>
<evidence type="ECO:0000256" key="1">
    <source>
        <dbReference type="SAM" id="MobiDB-lite"/>
    </source>
</evidence>
<sequence length="143" mass="15224">MTAQTNDHRSLDPARPPRRGRAAWTAIGRAHGRHRTFLIATCVALILAAIGDEAPGYDGPGPFIDLAFAVVAALVWWRFTPLLIVAMSAFFLYGGLAAPAFAPRLIHPGHALDFTAGWLQVLGFAAAAICAVISAVHALRTSR</sequence>
<evidence type="ECO:0000313" key="4">
    <source>
        <dbReference type="Proteomes" id="UP001589627"/>
    </source>
</evidence>
<keyword evidence="2" id="KW-1133">Transmembrane helix</keyword>
<evidence type="ECO:0000313" key="3">
    <source>
        <dbReference type="EMBL" id="MFB9832731.1"/>
    </source>
</evidence>
<proteinExistence type="predicted"/>
<name>A0ABV5YCH5_9ACTN</name>
<feature type="transmembrane region" description="Helical" evidence="2">
    <location>
        <begin position="84"/>
        <end position="106"/>
    </location>
</feature>
<gene>
    <name evidence="3" type="ORF">ACFFNX_11100</name>
</gene>
<feature type="compositionally biased region" description="Basic and acidic residues" evidence="1">
    <location>
        <begin position="1"/>
        <end position="12"/>
    </location>
</feature>
<reference evidence="3 4" key="1">
    <citation type="submission" date="2024-09" db="EMBL/GenBank/DDBJ databases">
        <authorList>
            <person name="Sun Q."/>
            <person name="Mori K."/>
        </authorList>
    </citation>
    <scope>NUCLEOTIDE SEQUENCE [LARGE SCALE GENOMIC DNA]</scope>
    <source>
        <strain evidence="3 4">TBRC 0563</strain>
    </source>
</reference>
<keyword evidence="2" id="KW-0812">Transmembrane</keyword>
<dbReference type="EMBL" id="JBHLZP010000058">
    <property type="protein sequence ID" value="MFB9832731.1"/>
    <property type="molecule type" value="Genomic_DNA"/>
</dbReference>
<feature type="transmembrane region" description="Helical" evidence="2">
    <location>
        <begin position="60"/>
        <end position="77"/>
    </location>
</feature>
<protein>
    <recommendedName>
        <fullName evidence="5">SPW repeat-containing protein</fullName>
    </recommendedName>
</protein>
<evidence type="ECO:0000256" key="2">
    <source>
        <dbReference type="SAM" id="Phobius"/>
    </source>
</evidence>
<feature type="region of interest" description="Disordered" evidence="1">
    <location>
        <begin position="1"/>
        <end position="20"/>
    </location>
</feature>
<keyword evidence="4" id="KW-1185">Reference proteome</keyword>
<comment type="caution">
    <text evidence="3">The sequence shown here is derived from an EMBL/GenBank/DDBJ whole genome shotgun (WGS) entry which is preliminary data.</text>
</comment>
<organism evidence="3 4">
    <name type="scientific">Actinoallomurus acaciae</name>
    <dbReference type="NCBI Taxonomy" id="502577"/>
    <lineage>
        <taxon>Bacteria</taxon>
        <taxon>Bacillati</taxon>
        <taxon>Actinomycetota</taxon>
        <taxon>Actinomycetes</taxon>
        <taxon>Streptosporangiales</taxon>
        <taxon>Thermomonosporaceae</taxon>
        <taxon>Actinoallomurus</taxon>
    </lineage>
</organism>
<dbReference type="Proteomes" id="UP001589627">
    <property type="component" value="Unassembled WGS sequence"/>
</dbReference>
<feature type="transmembrane region" description="Helical" evidence="2">
    <location>
        <begin position="118"/>
        <end position="139"/>
    </location>
</feature>
<keyword evidence="2" id="KW-0472">Membrane</keyword>
<evidence type="ECO:0008006" key="5">
    <source>
        <dbReference type="Google" id="ProtNLM"/>
    </source>
</evidence>
<feature type="transmembrane region" description="Helical" evidence="2">
    <location>
        <begin position="37"/>
        <end position="54"/>
    </location>
</feature>